<dbReference type="PROSITE" id="PS51154">
    <property type="entry name" value="MACRO"/>
    <property type="match status" value="1"/>
</dbReference>
<feature type="domain" description="Macro" evidence="2">
    <location>
        <begin position="1"/>
        <end position="151"/>
    </location>
</feature>
<organism evidence="3 4">
    <name type="scientific">Candidatus Cryosericum septentrionale</name>
    <dbReference type="NCBI Taxonomy" id="2290913"/>
    <lineage>
        <taxon>Bacteria</taxon>
        <taxon>Pseudomonadati</taxon>
        <taxon>Caldisericota/Cryosericota group</taxon>
        <taxon>Candidatus Cryosericota</taxon>
        <taxon>Candidatus Cryosericia</taxon>
        <taxon>Candidatus Cryosericales</taxon>
        <taxon>Candidatus Cryosericaceae</taxon>
        <taxon>Candidatus Cryosericum</taxon>
    </lineage>
</organism>
<comment type="caution">
    <text evidence="3">The sequence shown here is derived from an EMBL/GenBank/DDBJ whole genome shotgun (WGS) entry which is preliminary data.</text>
</comment>
<evidence type="ECO:0000313" key="4">
    <source>
        <dbReference type="Proteomes" id="UP000266113"/>
    </source>
</evidence>
<dbReference type="OrthoDB" id="9780211at2"/>
<evidence type="ECO:0000259" key="2">
    <source>
        <dbReference type="PROSITE" id="PS51154"/>
    </source>
</evidence>
<reference evidence="3 4" key="1">
    <citation type="submission" date="2018-09" db="EMBL/GenBank/DDBJ databases">
        <title>Discovery and Ecogenomic Context for Candidatus Cryosericales, a Global Caldiserica Order Active in Thawing Permafrost.</title>
        <authorList>
            <person name="Martinez M.A."/>
            <person name="Woodcroft B.J."/>
            <person name="Ignacio Espinoza J.C."/>
            <person name="Zayed A."/>
            <person name="Singleton C.M."/>
            <person name="Boyd J."/>
            <person name="Li Y.-F."/>
            <person name="Purvine S."/>
            <person name="Maughan H."/>
            <person name="Hodgkins S.B."/>
            <person name="Anderson D."/>
            <person name="Sederholm M."/>
            <person name="Temperton B."/>
            <person name="Saleska S.R."/>
            <person name="Tyson G.W."/>
            <person name="Rich V.I."/>
        </authorList>
    </citation>
    <scope>NUCLEOTIDE SEQUENCE [LARGE SCALE GENOMIC DNA]</scope>
    <source>
        <strain evidence="3 4">SMC1</strain>
    </source>
</reference>
<dbReference type="PANTHER" id="PTHR12521">
    <property type="entry name" value="PROTEIN C6ORF130"/>
    <property type="match status" value="1"/>
</dbReference>
<name>A0A398DX39_9BACT</name>
<dbReference type="InterPro" id="IPR002589">
    <property type="entry name" value="Macro_dom"/>
</dbReference>
<dbReference type="SMART" id="SM00506">
    <property type="entry name" value="A1pp"/>
    <property type="match status" value="1"/>
</dbReference>
<evidence type="ECO:0000313" key="3">
    <source>
        <dbReference type="EMBL" id="RIE16698.1"/>
    </source>
</evidence>
<comment type="catalytic activity">
    <reaction evidence="1">
        <text>an N-(ADP-alpha-D-ribosyl)-thymidine in DNA + H2O = a thymidine in DNA + ADP-D-ribose</text>
        <dbReference type="Rhea" id="RHEA:71655"/>
        <dbReference type="Rhea" id="RHEA-COMP:13556"/>
        <dbReference type="Rhea" id="RHEA-COMP:18051"/>
        <dbReference type="ChEBI" id="CHEBI:15377"/>
        <dbReference type="ChEBI" id="CHEBI:57967"/>
        <dbReference type="ChEBI" id="CHEBI:137386"/>
        <dbReference type="ChEBI" id="CHEBI:191199"/>
    </reaction>
    <physiologicalReaction direction="left-to-right" evidence="1">
        <dbReference type="Rhea" id="RHEA:71656"/>
    </physiologicalReaction>
</comment>
<dbReference type="GO" id="GO:0140291">
    <property type="term" value="P:peptidyl-glutamate ADP-deribosylation"/>
    <property type="evidence" value="ECO:0007669"/>
    <property type="project" value="TreeGrafter"/>
</dbReference>
<dbReference type="InterPro" id="IPR050892">
    <property type="entry name" value="ADP-ribose_metab_enzymes"/>
</dbReference>
<dbReference type="Gene3D" id="3.40.220.10">
    <property type="entry name" value="Leucine Aminopeptidase, subunit E, domain 1"/>
    <property type="match status" value="1"/>
</dbReference>
<gene>
    <name evidence="3" type="ORF">SMC1_05355</name>
</gene>
<keyword evidence="4" id="KW-1185">Reference proteome</keyword>
<dbReference type="AlphaFoldDB" id="A0A398DX39"/>
<sequence length="378" mass="41978">MINVVVGDIFDSGVQTLVNTVNCVGVMGKGLALEFRRRYPEMYDDYVDRCSRDEVHLGQPYIYRYVVPPCILLFPTKQHWRSLSRLADIQAGLSYLAAHYREWGITSIAVPPLGCGLGGLDWSIVGPTLYQGLSELDIDVRLYAPTNTPAVQLDRAFLDSTVGTLVAEESSVSERKITPDYMVLVEIVHRLENMSYHWPIGRVMFQKIGYFATMLGVNTGLVYARGSYGPFAPGLKLVESALLNNGLLTETWTGSRSVISAGPTYADAIKLAENRAAIDKNDQQITKVVDLMCRMNTRQAEVAATVHFAAKELHEKNPSRPTEVDVLREVVAWKERRRPPLDKVEIAVVIRNLASLGWIDVSGSPELSPKIELELGLA</sequence>
<dbReference type="CDD" id="cd02901">
    <property type="entry name" value="Macro_Poa1p-like"/>
    <property type="match status" value="1"/>
</dbReference>
<dbReference type="EMBL" id="QXIY01000021">
    <property type="protein sequence ID" value="RIE16698.1"/>
    <property type="molecule type" value="Genomic_DNA"/>
</dbReference>
<dbReference type="PANTHER" id="PTHR12521:SF0">
    <property type="entry name" value="ADP-RIBOSE GLYCOHYDROLASE OARD1"/>
    <property type="match status" value="1"/>
</dbReference>
<dbReference type="Proteomes" id="UP000266113">
    <property type="component" value="Unassembled WGS sequence"/>
</dbReference>
<evidence type="ECO:0000256" key="1">
    <source>
        <dbReference type="ARBA" id="ARBA00035885"/>
    </source>
</evidence>
<protein>
    <submittedName>
        <fullName evidence="3">Appr-1-p processing protein</fullName>
    </submittedName>
</protein>
<dbReference type="Pfam" id="PF01661">
    <property type="entry name" value="Macro"/>
    <property type="match status" value="1"/>
</dbReference>
<dbReference type="InterPro" id="IPR043472">
    <property type="entry name" value="Macro_dom-like"/>
</dbReference>
<proteinExistence type="predicted"/>
<dbReference type="SUPFAM" id="SSF52949">
    <property type="entry name" value="Macro domain-like"/>
    <property type="match status" value="1"/>
</dbReference>
<dbReference type="RefSeq" id="WP_119085760.1">
    <property type="nucleotide sequence ID" value="NZ_QXIY01000021.1"/>
</dbReference>
<accession>A0A398DX39</accession>